<evidence type="ECO:0000256" key="4">
    <source>
        <dbReference type="ARBA" id="ARBA00022827"/>
    </source>
</evidence>
<dbReference type="CDD" id="cd06183">
    <property type="entry name" value="cyt_b5_reduct_like"/>
    <property type="match status" value="1"/>
</dbReference>
<dbReference type="SUPFAM" id="SSF63380">
    <property type="entry name" value="Riboflavin synthase domain-like"/>
    <property type="match status" value="1"/>
</dbReference>
<dbReference type="PANTHER" id="PTHR19370">
    <property type="entry name" value="NADH-CYTOCHROME B5 REDUCTASE"/>
    <property type="match status" value="1"/>
</dbReference>
<dbReference type="InterPro" id="IPR008333">
    <property type="entry name" value="Cbr1-like_FAD-bd_dom"/>
</dbReference>
<dbReference type="SUPFAM" id="SSF52343">
    <property type="entry name" value="Ferredoxin reductase-like, C-terminal NADP-linked domain"/>
    <property type="match status" value="1"/>
</dbReference>
<evidence type="ECO:0000256" key="5">
    <source>
        <dbReference type="ARBA" id="ARBA00023002"/>
    </source>
</evidence>
<dbReference type="PROSITE" id="PS51384">
    <property type="entry name" value="FAD_FR"/>
    <property type="match status" value="1"/>
</dbReference>
<dbReference type="Pfam" id="PF00970">
    <property type="entry name" value="FAD_binding_6"/>
    <property type="match status" value="1"/>
</dbReference>
<keyword evidence="11" id="KW-1185">Reference proteome</keyword>
<dbReference type="Proteomes" id="UP001295684">
    <property type="component" value="Unassembled WGS sequence"/>
</dbReference>
<dbReference type="InterPro" id="IPR039261">
    <property type="entry name" value="FNR_nucleotide-bd"/>
</dbReference>
<feature type="binding site" evidence="7">
    <location>
        <position position="229"/>
    </location>
    <ligand>
        <name>FAD</name>
        <dbReference type="ChEBI" id="CHEBI:57692"/>
    </ligand>
</feature>
<evidence type="ECO:0000256" key="2">
    <source>
        <dbReference type="ARBA" id="ARBA00006105"/>
    </source>
</evidence>
<dbReference type="InterPro" id="IPR001834">
    <property type="entry name" value="CBR-like"/>
</dbReference>
<evidence type="ECO:0000259" key="9">
    <source>
        <dbReference type="PROSITE" id="PS51384"/>
    </source>
</evidence>
<dbReference type="PANTHER" id="PTHR19370:SF184">
    <property type="entry name" value="NADH-CYTOCHROME B5 REDUCTASE-LIKE"/>
    <property type="match status" value="1"/>
</dbReference>
<accession>A0AAD1XGW3</accession>
<keyword evidence="6 8" id="KW-0520">NAD</keyword>
<organism evidence="10 11">
    <name type="scientific">Euplotes crassus</name>
    <dbReference type="NCBI Taxonomy" id="5936"/>
    <lineage>
        <taxon>Eukaryota</taxon>
        <taxon>Sar</taxon>
        <taxon>Alveolata</taxon>
        <taxon>Ciliophora</taxon>
        <taxon>Intramacronucleata</taxon>
        <taxon>Spirotrichea</taxon>
        <taxon>Hypotrichia</taxon>
        <taxon>Euplotida</taxon>
        <taxon>Euplotidae</taxon>
        <taxon>Moneuplotes</taxon>
    </lineage>
</organism>
<comment type="similarity">
    <text evidence="2 8">Belongs to the flavoprotein pyridine nucleotide cytochrome reductase family.</text>
</comment>
<dbReference type="InterPro" id="IPR001709">
    <property type="entry name" value="Flavoprot_Pyr_Nucl_cyt_Rdtase"/>
</dbReference>
<keyword evidence="4 7" id="KW-0274">FAD</keyword>
<feature type="binding site" evidence="7">
    <location>
        <position position="138"/>
    </location>
    <ligand>
        <name>FAD</name>
        <dbReference type="ChEBI" id="CHEBI:57692"/>
    </ligand>
</feature>
<feature type="binding site" evidence="7">
    <location>
        <position position="140"/>
    </location>
    <ligand>
        <name>FAD</name>
        <dbReference type="ChEBI" id="CHEBI:57692"/>
    </ligand>
</feature>
<dbReference type="PRINTS" id="PR00371">
    <property type="entry name" value="FPNCR"/>
</dbReference>
<evidence type="ECO:0000256" key="6">
    <source>
        <dbReference type="ARBA" id="ARBA00023027"/>
    </source>
</evidence>
<dbReference type="AlphaFoldDB" id="A0AAD1XGW3"/>
<keyword evidence="5 8" id="KW-0560">Oxidoreductase</keyword>
<dbReference type="GO" id="GO:0090524">
    <property type="term" value="F:cytochrome-b5 reductase activity, acting on NADH"/>
    <property type="evidence" value="ECO:0007669"/>
    <property type="project" value="UniProtKB-EC"/>
</dbReference>
<protein>
    <recommendedName>
        <fullName evidence="8">NADH-cytochrome b5 reductase</fullName>
        <ecNumber evidence="8">1.6.2.2</ecNumber>
    </recommendedName>
</protein>
<dbReference type="EMBL" id="CAMPGE010013146">
    <property type="protein sequence ID" value="CAI2371891.1"/>
    <property type="molecule type" value="Genomic_DNA"/>
</dbReference>
<evidence type="ECO:0000256" key="8">
    <source>
        <dbReference type="RuleBase" id="RU361226"/>
    </source>
</evidence>
<dbReference type="InterPro" id="IPR017938">
    <property type="entry name" value="Riboflavin_synthase-like_b-brl"/>
</dbReference>
<dbReference type="InterPro" id="IPR017927">
    <property type="entry name" value="FAD-bd_FR_type"/>
</dbReference>
<dbReference type="Pfam" id="PF00175">
    <property type="entry name" value="NAD_binding_1"/>
    <property type="match status" value="1"/>
</dbReference>
<name>A0AAD1XGW3_EUPCR</name>
<reference evidence="10" key="1">
    <citation type="submission" date="2023-07" db="EMBL/GenBank/DDBJ databases">
        <authorList>
            <consortium name="AG Swart"/>
            <person name="Singh M."/>
            <person name="Singh A."/>
            <person name="Seah K."/>
            <person name="Emmerich C."/>
        </authorList>
    </citation>
    <scope>NUCLEOTIDE SEQUENCE</scope>
    <source>
        <strain evidence="10">DP1</strain>
    </source>
</reference>
<sequence length="355" mass="40604">MLNRLQLRGRSISKYFHSIAQARPSASVDLYIPNGAENIFGIRDKIDEESILNTPSPFVADKAKSLFEKYKLGENDQFSFVELTLGKRIKLTHDTYLFKLDFPEEDKDLVMGTDIARAIRFFKVLPTKENPEGIMIKRYYTTSSPVDMKGSVEVPIKIYRANENSEFSEGGVMTTYLENMRLGDKILVNGPIERLQYYGNGLVRTGEKGPYDIVKKNHLAFVVGGSGITPYYRIIKDALENGDPTKFTLIYSNRTEDDFIFGDELEELALLYPHKFTYKKAITNPLNHENLEDVHIGRLTPEYLLEHLPAPNENVLVANMGPKSFNRFFANFILRHTSYDPITQVFSRDVDSLIF</sequence>
<evidence type="ECO:0000256" key="7">
    <source>
        <dbReference type="PIRSR" id="PIRSR601834-1"/>
    </source>
</evidence>
<dbReference type="InterPro" id="IPR001433">
    <property type="entry name" value="OxRdtase_FAD/NAD-bd"/>
</dbReference>
<evidence type="ECO:0000313" key="10">
    <source>
        <dbReference type="EMBL" id="CAI2371891.1"/>
    </source>
</evidence>
<feature type="domain" description="FAD-binding FR-type" evidence="9">
    <location>
        <begin position="78"/>
        <end position="198"/>
    </location>
</feature>
<proteinExistence type="inferred from homology"/>
<evidence type="ECO:0000256" key="3">
    <source>
        <dbReference type="ARBA" id="ARBA00022630"/>
    </source>
</evidence>
<evidence type="ECO:0000313" key="11">
    <source>
        <dbReference type="Proteomes" id="UP001295684"/>
    </source>
</evidence>
<comment type="caution">
    <text evidence="10">The sequence shown here is derived from an EMBL/GenBank/DDBJ whole genome shotgun (WGS) entry which is preliminary data.</text>
</comment>
<feature type="binding site" evidence="7">
    <location>
        <position position="157"/>
    </location>
    <ligand>
        <name>FAD</name>
        <dbReference type="ChEBI" id="CHEBI:57692"/>
    </ligand>
</feature>
<dbReference type="Gene3D" id="3.40.50.80">
    <property type="entry name" value="Nucleotide-binding domain of ferredoxin-NADP reductase (FNR) module"/>
    <property type="match status" value="1"/>
</dbReference>
<keyword evidence="3 7" id="KW-0285">Flavoprotein</keyword>
<comment type="catalytic activity">
    <reaction evidence="8">
        <text>2 Fe(III)-[cytochrome b5] + NADH = 2 Fe(II)-[cytochrome b5] + NAD(+) + H(+)</text>
        <dbReference type="Rhea" id="RHEA:46680"/>
        <dbReference type="Rhea" id="RHEA-COMP:10438"/>
        <dbReference type="Rhea" id="RHEA-COMP:10439"/>
        <dbReference type="ChEBI" id="CHEBI:15378"/>
        <dbReference type="ChEBI" id="CHEBI:29033"/>
        <dbReference type="ChEBI" id="CHEBI:29034"/>
        <dbReference type="ChEBI" id="CHEBI:57540"/>
        <dbReference type="ChEBI" id="CHEBI:57945"/>
        <dbReference type="EC" id="1.6.2.2"/>
    </reaction>
</comment>
<dbReference type="Gene3D" id="2.40.30.10">
    <property type="entry name" value="Translation factors"/>
    <property type="match status" value="1"/>
</dbReference>
<dbReference type="EC" id="1.6.2.2" evidence="8"/>
<evidence type="ECO:0000256" key="1">
    <source>
        <dbReference type="ARBA" id="ARBA00001974"/>
    </source>
</evidence>
<feature type="binding site" evidence="7">
    <location>
        <position position="173"/>
    </location>
    <ligand>
        <name>FAD</name>
        <dbReference type="ChEBI" id="CHEBI:57692"/>
    </ligand>
</feature>
<gene>
    <name evidence="10" type="ORF">ECRASSUSDP1_LOCUS13216</name>
</gene>
<comment type="cofactor">
    <cofactor evidence="1 7 8">
        <name>FAD</name>
        <dbReference type="ChEBI" id="CHEBI:57692"/>
    </cofactor>
</comment>